<feature type="domain" description="DNA helicase Pif1-like DEAD-box helicase" evidence="3">
    <location>
        <begin position="45"/>
        <end position="84"/>
    </location>
</feature>
<comment type="caution">
    <text evidence="4">The sequence shown here is derived from an EMBL/GenBank/DDBJ whole genome shotgun (WGS) entry which is preliminary data.</text>
</comment>
<dbReference type="GO" id="GO:0006281">
    <property type="term" value="P:DNA repair"/>
    <property type="evidence" value="ECO:0007669"/>
    <property type="project" value="UniProtKB-KW"/>
</dbReference>
<dbReference type="GO" id="GO:0006310">
    <property type="term" value="P:DNA recombination"/>
    <property type="evidence" value="ECO:0007669"/>
    <property type="project" value="UniProtKB-KW"/>
</dbReference>
<dbReference type="GO" id="GO:0000723">
    <property type="term" value="P:telomere maintenance"/>
    <property type="evidence" value="ECO:0007669"/>
    <property type="project" value="InterPro"/>
</dbReference>
<comment type="cofactor">
    <cofactor evidence="1">
        <name>Mg(2+)</name>
        <dbReference type="ChEBI" id="CHEBI:18420"/>
    </cofactor>
</comment>
<dbReference type="GO" id="GO:0016887">
    <property type="term" value="F:ATP hydrolysis activity"/>
    <property type="evidence" value="ECO:0007669"/>
    <property type="project" value="RHEA"/>
</dbReference>
<comment type="similarity">
    <text evidence="1">Belongs to the helicase family.</text>
</comment>
<proteinExistence type="inferred from homology"/>
<dbReference type="Pfam" id="PF05970">
    <property type="entry name" value="PIF1"/>
    <property type="match status" value="1"/>
</dbReference>
<evidence type="ECO:0000313" key="5">
    <source>
        <dbReference type="Proteomes" id="UP000193986"/>
    </source>
</evidence>
<keyword evidence="1" id="KW-0547">Nucleotide-binding</keyword>
<evidence type="ECO:0000259" key="3">
    <source>
        <dbReference type="Pfam" id="PF05970"/>
    </source>
</evidence>
<feature type="non-terminal residue" evidence="4">
    <location>
        <position position="86"/>
    </location>
</feature>
<keyword evidence="1" id="KW-0378">Hydrolase</keyword>
<reference evidence="4 5" key="1">
    <citation type="submission" date="2016-07" db="EMBL/GenBank/DDBJ databases">
        <title>Pervasive Adenine N6-methylation of Active Genes in Fungi.</title>
        <authorList>
            <consortium name="DOE Joint Genome Institute"/>
            <person name="Mondo S.J."/>
            <person name="Dannebaum R.O."/>
            <person name="Kuo R.C."/>
            <person name="Labutti K."/>
            <person name="Haridas S."/>
            <person name="Kuo A."/>
            <person name="Salamov A."/>
            <person name="Ahrendt S.R."/>
            <person name="Lipzen A."/>
            <person name="Sullivan W."/>
            <person name="Andreopoulos W.B."/>
            <person name="Clum A."/>
            <person name="Lindquist E."/>
            <person name="Daum C."/>
            <person name="Ramamoorthy G.K."/>
            <person name="Gryganskyi A."/>
            <person name="Culley D."/>
            <person name="Magnuson J.K."/>
            <person name="James T.Y."/>
            <person name="O'Malley M.A."/>
            <person name="Stajich J.E."/>
            <person name="Spatafora J.W."/>
            <person name="Visel A."/>
            <person name="Grigoriev I.V."/>
        </authorList>
    </citation>
    <scope>NUCLEOTIDE SEQUENCE [LARGE SCALE GENOMIC DNA]</scope>
    <source>
        <strain evidence="4 5">68-887.2</strain>
    </source>
</reference>
<evidence type="ECO:0000256" key="1">
    <source>
        <dbReference type="RuleBase" id="RU363044"/>
    </source>
</evidence>
<feature type="compositionally biased region" description="Polar residues" evidence="2">
    <location>
        <begin position="9"/>
        <end position="19"/>
    </location>
</feature>
<accession>A0A1Y2B8C0</accession>
<dbReference type="GO" id="GO:0043139">
    <property type="term" value="F:5'-3' DNA helicase activity"/>
    <property type="evidence" value="ECO:0007669"/>
    <property type="project" value="UniProtKB-EC"/>
</dbReference>
<keyword evidence="1" id="KW-0234">DNA repair</keyword>
<dbReference type="InParanoid" id="A0A1Y2B8C0"/>
<keyword evidence="1" id="KW-0347">Helicase</keyword>
<organism evidence="4 5">
    <name type="scientific">Naematelia encephala</name>
    <dbReference type="NCBI Taxonomy" id="71784"/>
    <lineage>
        <taxon>Eukaryota</taxon>
        <taxon>Fungi</taxon>
        <taxon>Dikarya</taxon>
        <taxon>Basidiomycota</taxon>
        <taxon>Agaricomycotina</taxon>
        <taxon>Tremellomycetes</taxon>
        <taxon>Tremellales</taxon>
        <taxon>Naemateliaceae</taxon>
        <taxon>Naematelia</taxon>
    </lineage>
</organism>
<dbReference type="EMBL" id="MCFC01000017">
    <property type="protein sequence ID" value="ORY31069.1"/>
    <property type="molecule type" value="Genomic_DNA"/>
</dbReference>
<gene>
    <name evidence="4" type="ORF">BCR39DRAFT_460198</name>
</gene>
<dbReference type="Gene3D" id="3.40.50.300">
    <property type="entry name" value="P-loop containing nucleotide triphosphate hydrolases"/>
    <property type="match status" value="1"/>
</dbReference>
<keyword evidence="5" id="KW-1185">Reference proteome</keyword>
<keyword evidence="1" id="KW-0233">DNA recombination</keyword>
<dbReference type="SUPFAM" id="SSF52540">
    <property type="entry name" value="P-loop containing nucleoside triphosphate hydrolases"/>
    <property type="match status" value="1"/>
</dbReference>
<dbReference type="InterPro" id="IPR010285">
    <property type="entry name" value="DNA_helicase_pif1-like_DEAD"/>
</dbReference>
<dbReference type="EC" id="5.6.2.3" evidence="1"/>
<feature type="region of interest" description="Disordered" evidence="2">
    <location>
        <begin position="1"/>
        <end position="21"/>
    </location>
</feature>
<dbReference type="Proteomes" id="UP000193986">
    <property type="component" value="Unassembled WGS sequence"/>
</dbReference>
<keyword evidence="1" id="KW-0067">ATP-binding</keyword>
<evidence type="ECO:0000256" key="2">
    <source>
        <dbReference type="SAM" id="MobiDB-lite"/>
    </source>
</evidence>
<dbReference type="AlphaFoldDB" id="A0A1Y2B8C0"/>
<protein>
    <recommendedName>
        <fullName evidence="1">ATP-dependent DNA helicase</fullName>
        <ecNumber evidence="1">5.6.2.3</ecNumber>
    </recommendedName>
</protein>
<dbReference type="GO" id="GO:0005524">
    <property type="term" value="F:ATP binding"/>
    <property type="evidence" value="ECO:0007669"/>
    <property type="project" value="UniProtKB-KW"/>
</dbReference>
<sequence length="86" mass="9409">MEELGLPNASRSFAGQTGRQLLDDERQFDHDALRREYDLGWAQANGDQQTAISTVTRALGNNHGGLFFLDGPGGTGKTFVERLMLA</sequence>
<evidence type="ECO:0000313" key="4">
    <source>
        <dbReference type="EMBL" id="ORY31069.1"/>
    </source>
</evidence>
<name>A0A1Y2B8C0_9TREE</name>
<dbReference type="InterPro" id="IPR027417">
    <property type="entry name" value="P-loop_NTPase"/>
</dbReference>
<dbReference type="OrthoDB" id="3366231at2759"/>
<comment type="catalytic activity">
    <reaction evidence="1">
        <text>ATP + H2O = ADP + phosphate + H(+)</text>
        <dbReference type="Rhea" id="RHEA:13065"/>
        <dbReference type="ChEBI" id="CHEBI:15377"/>
        <dbReference type="ChEBI" id="CHEBI:15378"/>
        <dbReference type="ChEBI" id="CHEBI:30616"/>
        <dbReference type="ChEBI" id="CHEBI:43474"/>
        <dbReference type="ChEBI" id="CHEBI:456216"/>
        <dbReference type="EC" id="5.6.2.3"/>
    </reaction>
</comment>
<keyword evidence="1" id="KW-0227">DNA damage</keyword>